<evidence type="ECO:0000256" key="16">
    <source>
        <dbReference type="HAMAP-Rule" id="MF_00913"/>
    </source>
</evidence>
<evidence type="ECO:0000256" key="8">
    <source>
        <dbReference type="ARBA" id="ARBA00022960"/>
    </source>
</evidence>
<dbReference type="GO" id="GO:0015648">
    <property type="term" value="F:lipid-linked peptidoglycan transporter activity"/>
    <property type="evidence" value="ECO:0007669"/>
    <property type="project" value="TreeGrafter"/>
</dbReference>
<keyword evidence="16" id="KW-0997">Cell inner membrane</keyword>
<feature type="transmembrane region" description="Helical" evidence="16">
    <location>
        <begin position="326"/>
        <end position="350"/>
    </location>
</feature>
<evidence type="ECO:0000256" key="11">
    <source>
        <dbReference type="ARBA" id="ARBA00023136"/>
    </source>
</evidence>
<feature type="transmembrane region" description="Helical" evidence="16">
    <location>
        <begin position="293"/>
        <end position="314"/>
    </location>
</feature>
<protein>
    <recommendedName>
        <fullName evidence="16">Probable peptidoglycan glycosyltransferase FtsW</fullName>
        <shortName evidence="16">PGT</shortName>
        <ecNumber evidence="16">2.4.99.28</ecNumber>
    </recommendedName>
    <alternativeName>
        <fullName evidence="16">Cell division protein FtsW</fullName>
    </alternativeName>
    <alternativeName>
        <fullName evidence="16">Cell wall polymerase</fullName>
    </alternativeName>
    <alternativeName>
        <fullName evidence="16">Peptidoglycan polymerase</fullName>
        <shortName evidence="16">PG polymerase</shortName>
    </alternativeName>
</protein>
<dbReference type="EC" id="2.4.99.28" evidence="16"/>
<dbReference type="InterPro" id="IPR018365">
    <property type="entry name" value="Cell_cycle_FtsW-rel_CS"/>
</dbReference>
<dbReference type="GO" id="GO:0008955">
    <property type="term" value="F:peptidoglycan glycosyltransferase activity"/>
    <property type="evidence" value="ECO:0007669"/>
    <property type="project" value="UniProtKB-UniRule"/>
</dbReference>
<comment type="caution">
    <text evidence="16">Lacks conserved residue(s) required for the propagation of feature annotation.</text>
</comment>
<dbReference type="NCBIfam" id="TIGR02614">
    <property type="entry name" value="ftsW"/>
    <property type="match status" value="1"/>
</dbReference>
<feature type="transmembrane region" description="Helical" evidence="16">
    <location>
        <begin position="362"/>
        <end position="381"/>
    </location>
</feature>
<dbReference type="AlphaFoldDB" id="A0A4V1FA22"/>
<comment type="subcellular location">
    <subcellularLocation>
        <location evidence="16">Cell inner membrane</location>
        <topology evidence="16">Multi-pass membrane protein</topology>
    </subcellularLocation>
    <subcellularLocation>
        <location evidence="1">Cell membrane</location>
        <topology evidence="1">Multi-pass membrane protein</topology>
    </subcellularLocation>
    <text evidence="16">Localizes to the division septum.</text>
</comment>
<name>A0A4V1FA22_9GAMM</name>
<dbReference type="InterPro" id="IPR013437">
    <property type="entry name" value="FtsW"/>
</dbReference>
<dbReference type="UniPathway" id="UPA00219"/>
<reference evidence="17 18" key="1">
    <citation type="submission" date="2018-11" db="EMBL/GenBank/DDBJ databases">
        <title>Genome sequences of Brenneria nigrifluens and Brenneria rubrifaciens.</title>
        <authorList>
            <person name="Poret-Peterson A.T."/>
            <person name="McClean A.E."/>
            <person name="Kluepfel D.A."/>
        </authorList>
    </citation>
    <scope>NUCLEOTIDE SEQUENCE [LARGE SCALE GENOMIC DNA]</scope>
    <source>
        <strain evidence="17 18">6D370</strain>
    </source>
</reference>
<keyword evidence="5 16" id="KW-0328">Glycosyltransferase</keyword>
<organism evidence="17 18">
    <name type="scientific">Brenneria rubrifaciens</name>
    <dbReference type="NCBI Taxonomy" id="55213"/>
    <lineage>
        <taxon>Bacteria</taxon>
        <taxon>Pseudomonadati</taxon>
        <taxon>Pseudomonadota</taxon>
        <taxon>Gammaproteobacteria</taxon>
        <taxon>Enterobacterales</taxon>
        <taxon>Pectobacteriaceae</taxon>
        <taxon>Brenneria</taxon>
    </lineage>
</organism>
<dbReference type="InterPro" id="IPR001182">
    <property type="entry name" value="FtsW/RodA"/>
</dbReference>
<keyword evidence="10 16" id="KW-1133">Transmembrane helix</keyword>
<keyword evidence="12 16" id="KW-0131">Cell cycle</keyword>
<evidence type="ECO:0000313" key="18">
    <source>
        <dbReference type="Proteomes" id="UP000299580"/>
    </source>
</evidence>
<evidence type="ECO:0000256" key="10">
    <source>
        <dbReference type="ARBA" id="ARBA00022989"/>
    </source>
</evidence>
<feature type="transmembrane region" description="Helical" evidence="16">
    <location>
        <begin position="208"/>
        <end position="225"/>
    </location>
</feature>
<keyword evidence="9 16" id="KW-0573">Peptidoglycan synthesis</keyword>
<evidence type="ECO:0000256" key="12">
    <source>
        <dbReference type="ARBA" id="ARBA00023306"/>
    </source>
</evidence>
<dbReference type="Pfam" id="PF01098">
    <property type="entry name" value="FTSW_RODA_SPOVE"/>
    <property type="match status" value="1"/>
</dbReference>
<dbReference type="GO" id="GO:0005886">
    <property type="term" value="C:plasma membrane"/>
    <property type="evidence" value="ECO:0007669"/>
    <property type="project" value="UniProtKB-SubCell"/>
</dbReference>
<dbReference type="PANTHER" id="PTHR30474:SF2">
    <property type="entry name" value="PEPTIDOGLYCAN GLYCOSYLTRANSFERASE FTSW-RELATED"/>
    <property type="match status" value="1"/>
</dbReference>
<comment type="pathway">
    <text evidence="2 16">Cell wall biogenesis; peptidoglycan biosynthesis.</text>
</comment>
<feature type="transmembrane region" description="Helical" evidence="16">
    <location>
        <begin position="34"/>
        <end position="52"/>
    </location>
</feature>
<evidence type="ECO:0000256" key="5">
    <source>
        <dbReference type="ARBA" id="ARBA00022676"/>
    </source>
</evidence>
<evidence type="ECO:0000256" key="6">
    <source>
        <dbReference type="ARBA" id="ARBA00022679"/>
    </source>
</evidence>
<dbReference type="PROSITE" id="PS00428">
    <property type="entry name" value="FTSW_RODA_SPOVE"/>
    <property type="match status" value="1"/>
</dbReference>
<comment type="similarity">
    <text evidence="14 16">Belongs to the SEDS family. FtsW subfamily.</text>
</comment>
<sequence>MRFFGLAFIERLKSWVMGTRESDTLSIVLYDRTLVWLTFGLAVTGFVMVTSASMPVGQRLASDPFLFAKRDALYLGLAFALSLLTLRVPMEIWQRYSPVLLLASMVMLLVVLAVGSSVNGASRWISLGPLRIQPAELSKLSLFCYLSSYMVRKVDEVRNNFWGFCKPMGVMVVLAVLLLAQPDLGTVVVLFITTLAMLFLAGAKLWQFLAIIGCGMFAVGLLVVAEPYRMRRVTSFWNPWEDPFGSGYQLTQSLMAFGRGELWGQGLGNSVQKLEYLPEAHTDFIFSILGEELGYIGVVLALLMIFFVAFRAMSIGRRALEIGQRFSGFLACSIGIWFSFQTLVNVGAAAGMLPTKGLTLPLISYGGSSLIIMSTAIVLLLRIDFETRLTKAQAFTRSAR</sequence>
<evidence type="ECO:0000256" key="3">
    <source>
        <dbReference type="ARBA" id="ARBA00022475"/>
    </source>
</evidence>
<keyword evidence="18" id="KW-1185">Reference proteome</keyword>
<feature type="transmembrane region" description="Helical" evidence="16">
    <location>
        <begin position="96"/>
        <end position="115"/>
    </location>
</feature>
<evidence type="ECO:0000256" key="13">
    <source>
        <dbReference type="ARBA" id="ARBA00023316"/>
    </source>
</evidence>
<keyword evidence="8 16" id="KW-0133">Cell shape</keyword>
<evidence type="ECO:0000256" key="4">
    <source>
        <dbReference type="ARBA" id="ARBA00022618"/>
    </source>
</evidence>
<dbReference type="Proteomes" id="UP000299580">
    <property type="component" value="Chromosome"/>
</dbReference>
<evidence type="ECO:0000256" key="1">
    <source>
        <dbReference type="ARBA" id="ARBA00004651"/>
    </source>
</evidence>
<dbReference type="GO" id="GO:0032153">
    <property type="term" value="C:cell division site"/>
    <property type="evidence" value="ECO:0007669"/>
    <property type="project" value="UniProtKB-UniRule"/>
</dbReference>
<dbReference type="HAMAP" id="MF_00913">
    <property type="entry name" value="PGT_FtsW_proteobact"/>
    <property type="match status" value="1"/>
</dbReference>
<dbReference type="GO" id="GO:0008360">
    <property type="term" value="P:regulation of cell shape"/>
    <property type="evidence" value="ECO:0007669"/>
    <property type="project" value="UniProtKB-KW"/>
</dbReference>
<dbReference type="EMBL" id="CP034035">
    <property type="protein sequence ID" value="QCR09563.1"/>
    <property type="molecule type" value="Genomic_DNA"/>
</dbReference>
<keyword evidence="3 16" id="KW-1003">Cell membrane</keyword>
<proteinExistence type="inferred from homology"/>
<dbReference type="PANTHER" id="PTHR30474">
    <property type="entry name" value="CELL CYCLE PROTEIN"/>
    <property type="match status" value="1"/>
</dbReference>
<dbReference type="GO" id="GO:0043093">
    <property type="term" value="P:FtsZ-dependent cytokinesis"/>
    <property type="evidence" value="ECO:0007669"/>
    <property type="project" value="UniProtKB-UniRule"/>
</dbReference>
<gene>
    <name evidence="16 17" type="primary">ftsW</name>
    <name evidence="17" type="ORF">EH207_14170</name>
</gene>
<keyword evidence="11 16" id="KW-0472">Membrane</keyword>
<evidence type="ECO:0000256" key="7">
    <source>
        <dbReference type="ARBA" id="ARBA00022692"/>
    </source>
</evidence>
<dbReference type="GO" id="GO:0071555">
    <property type="term" value="P:cell wall organization"/>
    <property type="evidence" value="ECO:0007669"/>
    <property type="project" value="UniProtKB-KW"/>
</dbReference>
<dbReference type="OrthoDB" id="9768187at2"/>
<dbReference type="NCBIfam" id="NF008042">
    <property type="entry name" value="PRK10774.1"/>
    <property type="match status" value="1"/>
</dbReference>
<accession>A0A4V1FA22</accession>
<dbReference type="KEGG" id="brb:EH207_14170"/>
<keyword evidence="6 16" id="KW-0808">Transferase</keyword>
<evidence type="ECO:0000256" key="15">
    <source>
        <dbReference type="ARBA" id="ARBA00049902"/>
    </source>
</evidence>
<keyword evidence="4 16" id="KW-0132">Cell division</keyword>
<dbReference type="GO" id="GO:0009252">
    <property type="term" value="P:peptidoglycan biosynthetic process"/>
    <property type="evidence" value="ECO:0007669"/>
    <property type="project" value="UniProtKB-UniRule"/>
</dbReference>
<evidence type="ECO:0000256" key="9">
    <source>
        <dbReference type="ARBA" id="ARBA00022984"/>
    </source>
</evidence>
<feature type="transmembrane region" description="Helical" evidence="16">
    <location>
        <begin position="72"/>
        <end position="90"/>
    </location>
</feature>
<evidence type="ECO:0000256" key="2">
    <source>
        <dbReference type="ARBA" id="ARBA00004752"/>
    </source>
</evidence>
<keyword evidence="13 16" id="KW-0961">Cell wall biogenesis/degradation</keyword>
<comment type="function">
    <text evidence="16">Peptidoglycan polymerase that is essential for cell division.</text>
</comment>
<dbReference type="RefSeq" id="WP_137714569.1">
    <property type="nucleotide sequence ID" value="NZ_CP034035.1"/>
</dbReference>
<keyword evidence="7 16" id="KW-0812">Transmembrane</keyword>
<comment type="catalytic activity">
    <reaction evidence="15 16">
        <text>[GlcNAc-(1-&gt;4)-Mur2Ac(oyl-L-Ala-gamma-D-Glu-L-Lys-D-Ala-D-Ala)](n)-di-trans,octa-cis-undecaprenyl diphosphate + beta-D-GlcNAc-(1-&gt;4)-Mur2Ac(oyl-L-Ala-gamma-D-Glu-L-Lys-D-Ala-D-Ala)-di-trans,octa-cis-undecaprenyl diphosphate = [GlcNAc-(1-&gt;4)-Mur2Ac(oyl-L-Ala-gamma-D-Glu-L-Lys-D-Ala-D-Ala)](n+1)-di-trans,octa-cis-undecaprenyl diphosphate + di-trans,octa-cis-undecaprenyl diphosphate + H(+)</text>
        <dbReference type="Rhea" id="RHEA:23708"/>
        <dbReference type="Rhea" id="RHEA-COMP:9602"/>
        <dbReference type="Rhea" id="RHEA-COMP:9603"/>
        <dbReference type="ChEBI" id="CHEBI:15378"/>
        <dbReference type="ChEBI" id="CHEBI:58405"/>
        <dbReference type="ChEBI" id="CHEBI:60033"/>
        <dbReference type="ChEBI" id="CHEBI:78435"/>
        <dbReference type="EC" id="2.4.99.28"/>
    </reaction>
</comment>
<evidence type="ECO:0000313" key="17">
    <source>
        <dbReference type="EMBL" id="QCR09563.1"/>
    </source>
</evidence>
<evidence type="ECO:0000256" key="14">
    <source>
        <dbReference type="ARBA" id="ARBA00038053"/>
    </source>
</evidence>